<keyword evidence="1" id="KW-0732">Signal</keyword>
<dbReference type="Gene3D" id="1.25.40.10">
    <property type="entry name" value="Tetratricopeptide repeat domain"/>
    <property type="match status" value="2"/>
</dbReference>
<dbReference type="PANTHER" id="PTHR11102">
    <property type="entry name" value="SEL-1-LIKE PROTEIN"/>
    <property type="match status" value="1"/>
</dbReference>
<dbReference type="RefSeq" id="WP_149295053.1">
    <property type="nucleotide sequence ID" value="NZ_CP043473.1"/>
</dbReference>
<dbReference type="Pfam" id="PF08238">
    <property type="entry name" value="Sel1"/>
    <property type="match status" value="4"/>
</dbReference>
<evidence type="ECO:0000313" key="3">
    <source>
        <dbReference type="Proteomes" id="UP000322079"/>
    </source>
</evidence>
<feature type="chain" id="PRO_5022728260" evidence="1">
    <location>
        <begin position="21"/>
        <end position="238"/>
    </location>
</feature>
<organism evidence="2 3">
    <name type="scientific">Chromobacterium paludis</name>
    <dbReference type="NCBI Taxonomy" id="2605945"/>
    <lineage>
        <taxon>Bacteria</taxon>
        <taxon>Pseudomonadati</taxon>
        <taxon>Pseudomonadota</taxon>
        <taxon>Betaproteobacteria</taxon>
        <taxon>Neisseriales</taxon>
        <taxon>Chromobacteriaceae</taxon>
        <taxon>Chromobacterium</taxon>
    </lineage>
</organism>
<dbReference type="Proteomes" id="UP000322079">
    <property type="component" value="Chromosome"/>
</dbReference>
<evidence type="ECO:0000256" key="1">
    <source>
        <dbReference type="SAM" id="SignalP"/>
    </source>
</evidence>
<gene>
    <name evidence="2" type="ORF">FYK34_03375</name>
</gene>
<evidence type="ECO:0000313" key="2">
    <source>
        <dbReference type="EMBL" id="QEL54671.1"/>
    </source>
</evidence>
<dbReference type="PROSITE" id="PS51257">
    <property type="entry name" value="PROKAR_LIPOPROTEIN"/>
    <property type="match status" value="1"/>
</dbReference>
<dbReference type="SMART" id="SM00671">
    <property type="entry name" value="SEL1"/>
    <property type="match status" value="5"/>
</dbReference>
<dbReference type="AlphaFoldDB" id="A0A5C1DD59"/>
<dbReference type="InterPro" id="IPR011990">
    <property type="entry name" value="TPR-like_helical_dom_sf"/>
</dbReference>
<dbReference type="KEGG" id="chrm:FYK34_03375"/>
<proteinExistence type="predicted"/>
<accession>A0A5C1DD59</accession>
<dbReference type="EMBL" id="CP043473">
    <property type="protein sequence ID" value="QEL54671.1"/>
    <property type="molecule type" value="Genomic_DNA"/>
</dbReference>
<reference evidence="2 3" key="1">
    <citation type="submission" date="2019-08" db="EMBL/GenBank/DDBJ databases">
        <title>Chromobacterium paludis, a novel bacterium isolated from a Maryland marsh pond.</title>
        <authorList>
            <person name="Blackburn M.B."/>
            <person name="Gundersen-Rindal D.E."/>
        </authorList>
    </citation>
    <scope>NUCLEOTIDE SEQUENCE [LARGE SCALE GENOMIC DNA]</scope>
    <source>
        <strain evidence="3">IIBBL 257-1</strain>
    </source>
</reference>
<protein>
    <submittedName>
        <fullName evidence="2">Sel1 repeat family protein</fullName>
    </submittedName>
</protein>
<dbReference type="PANTHER" id="PTHR11102:SF160">
    <property type="entry name" value="ERAD-ASSOCIATED E3 UBIQUITIN-PROTEIN LIGASE COMPONENT HRD3"/>
    <property type="match status" value="1"/>
</dbReference>
<dbReference type="InterPro" id="IPR050767">
    <property type="entry name" value="Sel1_AlgK"/>
</dbReference>
<dbReference type="InterPro" id="IPR006597">
    <property type="entry name" value="Sel1-like"/>
</dbReference>
<sequence length="238" mass="25416">MRNKQWIALTGLCLLLGACAGRPSQAQLDETKQQAVYASDAAAWAKLTEWAQRQDPAAALALAEAYASPNTAKGWAAAVPWYRHAAEWGSGTAAFQLARLYAKGIGVAASAAQSSHWLNVAAERKHPGASCVLGLRAKEAGDLASAKHWFEQAAAGGSAEAMFQLGIAYQEGAGVKADARRAREWYERAAKLEMPAALQTLAMAYQSGDLGLPHDEIKATEMFNLAAHAAREFQSELF</sequence>
<dbReference type="SUPFAM" id="SSF81901">
    <property type="entry name" value="HCP-like"/>
    <property type="match status" value="1"/>
</dbReference>
<feature type="signal peptide" evidence="1">
    <location>
        <begin position="1"/>
        <end position="20"/>
    </location>
</feature>
<name>A0A5C1DD59_9NEIS</name>
<keyword evidence="3" id="KW-1185">Reference proteome</keyword>